<dbReference type="AlphaFoldDB" id="A0A4V3D5Z2"/>
<dbReference type="InterPro" id="IPR020277">
    <property type="entry name" value="DUF2624"/>
</dbReference>
<proteinExistence type="predicted"/>
<evidence type="ECO:0000313" key="1">
    <source>
        <dbReference type="EMBL" id="TDQ41717.1"/>
    </source>
</evidence>
<gene>
    <name evidence="1" type="ORF">EV213_103303</name>
</gene>
<dbReference type="Pfam" id="PF11116">
    <property type="entry name" value="DUF2624"/>
    <property type="match status" value="1"/>
</dbReference>
<accession>A0A4V3D5Z2</accession>
<evidence type="ECO:0000313" key="2">
    <source>
        <dbReference type="Proteomes" id="UP000295632"/>
    </source>
</evidence>
<dbReference type="EMBL" id="SNYJ01000003">
    <property type="protein sequence ID" value="TDQ41717.1"/>
    <property type="molecule type" value="Genomic_DNA"/>
</dbReference>
<sequence length="86" mass="9931">MFVKKIVNQKLRRISPKELLKYAKNYQINLTEPQAEKIATIFHQQPNLDVYDVQQRSKLLKTISERVGPSTAAQLEQLFVKLTSSS</sequence>
<dbReference type="OrthoDB" id="2969575at2"/>
<protein>
    <submittedName>
        <fullName evidence="1">Uncharacterized protein DUF2624</fullName>
    </submittedName>
</protein>
<name>A0A4V3D5Z2_9BACI</name>
<organism evidence="1 2">
    <name type="scientific">Aureibacillus halotolerans</name>
    <dbReference type="NCBI Taxonomy" id="1508390"/>
    <lineage>
        <taxon>Bacteria</taxon>
        <taxon>Bacillati</taxon>
        <taxon>Bacillota</taxon>
        <taxon>Bacilli</taxon>
        <taxon>Bacillales</taxon>
        <taxon>Bacillaceae</taxon>
        <taxon>Aureibacillus</taxon>
    </lineage>
</organism>
<dbReference type="RefSeq" id="WP_133579569.1">
    <property type="nucleotide sequence ID" value="NZ_SNYJ01000003.1"/>
</dbReference>
<reference evidence="1 2" key="1">
    <citation type="submission" date="2019-03" db="EMBL/GenBank/DDBJ databases">
        <title>Genomic Encyclopedia of Type Strains, Phase IV (KMG-IV): sequencing the most valuable type-strain genomes for metagenomic binning, comparative biology and taxonomic classification.</title>
        <authorList>
            <person name="Goeker M."/>
        </authorList>
    </citation>
    <scope>NUCLEOTIDE SEQUENCE [LARGE SCALE GENOMIC DNA]</scope>
    <source>
        <strain evidence="1 2">DSM 28697</strain>
    </source>
</reference>
<keyword evidence="2" id="KW-1185">Reference proteome</keyword>
<dbReference type="Proteomes" id="UP000295632">
    <property type="component" value="Unassembled WGS sequence"/>
</dbReference>
<comment type="caution">
    <text evidence="1">The sequence shown here is derived from an EMBL/GenBank/DDBJ whole genome shotgun (WGS) entry which is preliminary data.</text>
</comment>